<dbReference type="PANTHER" id="PTHR11203:SF49">
    <property type="entry name" value="BLL1145 PROTEIN"/>
    <property type="match status" value="1"/>
</dbReference>
<dbReference type="SUPFAM" id="SSF56281">
    <property type="entry name" value="Metallo-hydrolase/oxidoreductase"/>
    <property type="match status" value="1"/>
</dbReference>
<accession>A0ABW4IFK4</accession>
<keyword evidence="1" id="KW-0378">Hydrolase</keyword>
<dbReference type="Proteomes" id="UP001597118">
    <property type="component" value="Unassembled WGS sequence"/>
</dbReference>
<dbReference type="InterPro" id="IPR036866">
    <property type="entry name" value="RibonucZ/Hydroxyglut_hydro"/>
</dbReference>
<proteinExistence type="predicted"/>
<evidence type="ECO:0000313" key="1">
    <source>
        <dbReference type="EMBL" id="MFD1630814.1"/>
    </source>
</evidence>
<dbReference type="Gene3D" id="3.60.15.10">
    <property type="entry name" value="Ribonuclease Z/Hydroxyacylglutathione hydrolase-like"/>
    <property type="match status" value="1"/>
</dbReference>
<keyword evidence="2" id="KW-1185">Reference proteome</keyword>
<sequence>MVKSDFLELRPEGLYCPYGKFYIDPQVGVKDAVVSHAHADHAVAGNINVYCTAFTQSVMQLRYKKQSAQSFNVVSFFEKFELNGIEITFYPAGHILGSAMILLEHEGIKYLYTGDYKLQPDETCEQLVVPQANVLITESTFANPNTKHPSADEEIKKLNTIDSNILLGVYGLGKAQRITALINQYCPEKTVHVHYSIYPIHQLYKQFGRDLGKYELYNRKSLKQAVTNQVYLVPPMTFRSYRGARGVAKVFASGWDDLQRGNDLSLYISDHVDWDDILTTVDKVQPNQVWTLHGDGKQLQAYFKNKLEVVIL</sequence>
<dbReference type="PANTHER" id="PTHR11203">
    <property type="entry name" value="CLEAVAGE AND POLYADENYLATION SPECIFICITY FACTOR FAMILY MEMBER"/>
    <property type="match status" value="1"/>
</dbReference>
<keyword evidence="1" id="KW-0540">Nuclease</keyword>
<dbReference type="RefSeq" id="WP_379663193.1">
    <property type="nucleotide sequence ID" value="NZ_JBHUDG010000020.1"/>
</dbReference>
<keyword evidence="1" id="KW-0269">Exonuclease</keyword>
<dbReference type="InterPro" id="IPR050698">
    <property type="entry name" value="MBL"/>
</dbReference>
<gene>
    <name evidence="1" type="ORF">ACFSAH_13065</name>
</gene>
<dbReference type="GO" id="GO:0004527">
    <property type="term" value="F:exonuclease activity"/>
    <property type="evidence" value="ECO:0007669"/>
    <property type="project" value="UniProtKB-KW"/>
</dbReference>
<evidence type="ECO:0000313" key="2">
    <source>
        <dbReference type="Proteomes" id="UP001597118"/>
    </source>
</evidence>
<protein>
    <submittedName>
        <fullName evidence="1">Exonuclease</fullName>
    </submittedName>
</protein>
<name>A0ABW4IFK4_9SPHI</name>
<comment type="caution">
    <text evidence="1">The sequence shown here is derived from an EMBL/GenBank/DDBJ whole genome shotgun (WGS) entry which is preliminary data.</text>
</comment>
<dbReference type="EMBL" id="JBHUDG010000020">
    <property type="protein sequence ID" value="MFD1630814.1"/>
    <property type="molecule type" value="Genomic_DNA"/>
</dbReference>
<reference evidence="2" key="1">
    <citation type="journal article" date="2019" name="Int. J. Syst. Evol. Microbiol.">
        <title>The Global Catalogue of Microorganisms (GCM) 10K type strain sequencing project: providing services to taxonomists for standard genome sequencing and annotation.</title>
        <authorList>
            <consortium name="The Broad Institute Genomics Platform"/>
            <consortium name="The Broad Institute Genome Sequencing Center for Infectious Disease"/>
            <person name="Wu L."/>
            <person name="Ma J."/>
        </authorList>
    </citation>
    <scope>NUCLEOTIDE SEQUENCE [LARGE SCALE GENOMIC DNA]</scope>
    <source>
        <strain evidence="2">CCUG 53762</strain>
    </source>
</reference>
<organism evidence="1 2">
    <name type="scientific">Pseudopedobacter beijingensis</name>
    <dbReference type="NCBI Taxonomy" id="1207056"/>
    <lineage>
        <taxon>Bacteria</taxon>
        <taxon>Pseudomonadati</taxon>
        <taxon>Bacteroidota</taxon>
        <taxon>Sphingobacteriia</taxon>
        <taxon>Sphingobacteriales</taxon>
        <taxon>Sphingobacteriaceae</taxon>
        <taxon>Pseudopedobacter</taxon>
    </lineage>
</organism>